<dbReference type="EMBL" id="JAWDJX010000076">
    <property type="protein sequence ID" value="KAK3046879.1"/>
    <property type="molecule type" value="Genomic_DNA"/>
</dbReference>
<sequence>MPLVRREACTSLSSCIICEANTSAPGRTASKDADVDADGDADADKAFWTKTELGARAKLPQIWLDIWNDRYKENGRCHRKDILEYLGEERSLYPPETVVTKGKCCSACNPALSKTVDKHTARATEKQAPIAVKLRAGGRPASALPFLREWAVQQAEGLFEDNNRLFTMPSNFFMPDLLLSSLCAVFNRVANVDDW</sequence>
<gene>
    <name evidence="1" type="ORF">LTR09_011682</name>
</gene>
<accession>A0AAJ0D624</accession>
<evidence type="ECO:0000313" key="1">
    <source>
        <dbReference type="EMBL" id="KAK3046879.1"/>
    </source>
</evidence>
<name>A0AAJ0D624_9PEZI</name>
<protein>
    <submittedName>
        <fullName evidence="1">Uncharacterized protein</fullName>
    </submittedName>
</protein>
<organism evidence="1 2">
    <name type="scientific">Extremus antarcticus</name>
    <dbReference type="NCBI Taxonomy" id="702011"/>
    <lineage>
        <taxon>Eukaryota</taxon>
        <taxon>Fungi</taxon>
        <taxon>Dikarya</taxon>
        <taxon>Ascomycota</taxon>
        <taxon>Pezizomycotina</taxon>
        <taxon>Dothideomycetes</taxon>
        <taxon>Dothideomycetidae</taxon>
        <taxon>Mycosphaerellales</taxon>
        <taxon>Extremaceae</taxon>
        <taxon>Extremus</taxon>
    </lineage>
</organism>
<dbReference type="Proteomes" id="UP001271007">
    <property type="component" value="Unassembled WGS sequence"/>
</dbReference>
<keyword evidence="2" id="KW-1185">Reference proteome</keyword>
<evidence type="ECO:0000313" key="2">
    <source>
        <dbReference type="Proteomes" id="UP001271007"/>
    </source>
</evidence>
<reference evidence="1" key="1">
    <citation type="submission" date="2023-04" db="EMBL/GenBank/DDBJ databases">
        <title>Black Yeasts Isolated from many extreme environments.</title>
        <authorList>
            <person name="Coleine C."/>
            <person name="Stajich J.E."/>
            <person name="Selbmann L."/>
        </authorList>
    </citation>
    <scope>NUCLEOTIDE SEQUENCE</scope>
    <source>
        <strain evidence="1">CCFEE 5312</strain>
    </source>
</reference>
<dbReference type="AlphaFoldDB" id="A0AAJ0D624"/>
<comment type="caution">
    <text evidence="1">The sequence shown here is derived from an EMBL/GenBank/DDBJ whole genome shotgun (WGS) entry which is preliminary data.</text>
</comment>
<proteinExistence type="predicted"/>